<feature type="domain" description="Exonuclease VII large subunit C-terminal" evidence="2">
    <location>
        <begin position="168"/>
        <end position="380"/>
    </location>
</feature>
<dbReference type="EMBL" id="JAUSVP010000008">
    <property type="protein sequence ID" value="MDQ0448386.1"/>
    <property type="molecule type" value="Genomic_DNA"/>
</dbReference>
<evidence type="ECO:0000259" key="2">
    <source>
        <dbReference type="Pfam" id="PF02601"/>
    </source>
</evidence>
<gene>
    <name evidence="3" type="ORF">QO012_002895</name>
</gene>
<proteinExistence type="predicted"/>
<feature type="region of interest" description="Disordered" evidence="1">
    <location>
        <begin position="1"/>
        <end position="35"/>
    </location>
</feature>
<evidence type="ECO:0000313" key="4">
    <source>
        <dbReference type="Proteomes" id="UP001231124"/>
    </source>
</evidence>
<comment type="caution">
    <text evidence="3">The sequence shown here is derived from an EMBL/GenBank/DDBJ whole genome shotgun (WGS) entry which is preliminary data.</text>
</comment>
<sequence length="451" mass="47952">MRIHLFDTTRVPPADPPSDRPTDDTSPPPDSAPPILDVREVWARAGSAVRTSLPRSLQLTATVTWMQLRGHNSCELELSPSHGVSSNLSLRLRAHLSVSAYDAITVKLGRPVDLTQLVHRDITLTCTPVWLPDGRMRLTVTDIGPNWRVSAVKLQRAQGLDALARAGLLDAQRRLPQPIHLERISVLHPPGQGWEDVAGTLSALEGAGLLQVDSLPCPFDGQGAVAQVVERLDAAAALHRGREDRGLVLMVRGGGSPARALDAKEVAGAIGTLTVPVAVAVGHRTDAPTLADLTAWASLPTPSEARHLILTLLEGSAMRAEAAWRRLTASLDDLEARLRRTMTDRCEAVATEAEACLAAAERRTETASFALERGLERALAALKPAGNSGVVPPAPIPAQPIPSQDGLVRLTDQAGRPVADAATASGLLTITFGDGRSVSVRVEPLDPITMH</sequence>
<dbReference type="InterPro" id="IPR003753">
    <property type="entry name" value="Exonuc_VII_L"/>
</dbReference>
<organism evidence="3 4">
    <name type="scientific">Methylobacterium aerolatum</name>
    <dbReference type="NCBI Taxonomy" id="418708"/>
    <lineage>
        <taxon>Bacteria</taxon>
        <taxon>Pseudomonadati</taxon>
        <taxon>Pseudomonadota</taxon>
        <taxon>Alphaproteobacteria</taxon>
        <taxon>Hyphomicrobiales</taxon>
        <taxon>Methylobacteriaceae</taxon>
        <taxon>Methylobacterium</taxon>
    </lineage>
</organism>
<accession>A0ABU0I1B3</accession>
<protein>
    <recommendedName>
        <fullName evidence="2">Exonuclease VII large subunit C-terminal domain-containing protein</fullName>
    </recommendedName>
</protein>
<dbReference type="Proteomes" id="UP001231124">
    <property type="component" value="Unassembled WGS sequence"/>
</dbReference>
<dbReference type="RefSeq" id="WP_238202344.1">
    <property type="nucleotide sequence ID" value="NZ_BPQE01000011.1"/>
</dbReference>
<dbReference type="PANTHER" id="PTHR30008">
    <property type="entry name" value="EXODEOXYRIBONUCLEASE 7 LARGE SUBUNIT"/>
    <property type="match status" value="1"/>
</dbReference>
<dbReference type="PANTHER" id="PTHR30008:SF0">
    <property type="entry name" value="EXODEOXYRIBONUCLEASE 7 LARGE SUBUNIT"/>
    <property type="match status" value="1"/>
</dbReference>
<dbReference type="Pfam" id="PF02601">
    <property type="entry name" value="Exonuc_VII_L"/>
    <property type="match status" value="1"/>
</dbReference>
<name>A0ABU0I1B3_9HYPH</name>
<keyword evidence="4" id="KW-1185">Reference proteome</keyword>
<evidence type="ECO:0000256" key="1">
    <source>
        <dbReference type="SAM" id="MobiDB-lite"/>
    </source>
</evidence>
<reference evidence="3 4" key="1">
    <citation type="submission" date="2023-07" db="EMBL/GenBank/DDBJ databases">
        <title>Genomic Encyclopedia of Type Strains, Phase IV (KMG-IV): sequencing the most valuable type-strain genomes for metagenomic binning, comparative biology and taxonomic classification.</title>
        <authorList>
            <person name="Goeker M."/>
        </authorList>
    </citation>
    <scope>NUCLEOTIDE SEQUENCE [LARGE SCALE GENOMIC DNA]</scope>
    <source>
        <strain evidence="3 4">DSM 19013</strain>
    </source>
</reference>
<dbReference type="InterPro" id="IPR020579">
    <property type="entry name" value="Exonuc_VII_lsu_C"/>
</dbReference>
<evidence type="ECO:0000313" key="3">
    <source>
        <dbReference type="EMBL" id="MDQ0448386.1"/>
    </source>
</evidence>